<evidence type="ECO:0000313" key="2">
    <source>
        <dbReference type="Proteomes" id="UP000625711"/>
    </source>
</evidence>
<feature type="non-terminal residue" evidence="1">
    <location>
        <position position="1"/>
    </location>
</feature>
<name>A0A834IHH9_RHYFE</name>
<gene>
    <name evidence="1" type="ORF">GWI33_013156</name>
</gene>
<organism evidence="1 2">
    <name type="scientific">Rhynchophorus ferrugineus</name>
    <name type="common">Red palm weevil</name>
    <name type="synonym">Curculio ferrugineus</name>
    <dbReference type="NCBI Taxonomy" id="354439"/>
    <lineage>
        <taxon>Eukaryota</taxon>
        <taxon>Metazoa</taxon>
        <taxon>Ecdysozoa</taxon>
        <taxon>Arthropoda</taxon>
        <taxon>Hexapoda</taxon>
        <taxon>Insecta</taxon>
        <taxon>Pterygota</taxon>
        <taxon>Neoptera</taxon>
        <taxon>Endopterygota</taxon>
        <taxon>Coleoptera</taxon>
        <taxon>Polyphaga</taxon>
        <taxon>Cucujiformia</taxon>
        <taxon>Curculionidae</taxon>
        <taxon>Dryophthorinae</taxon>
        <taxon>Rhynchophorus</taxon>
    </lineage>
</organism>
<accession>A0A834IHH9</accession>
<dbReference type="AlphaFoldDB" id="A0A834IHH9"/>
<comment type="caution">
    <text evidence="1">The sequence shown here is derived from an EMBL/GenBank/DDBJ whole genome shotgun (WGS) entry which is preliminary data.</text>
</comment>
<proteinExistence type="predicted"/>
<protein>
    <submittedName>
        <fullName evidence="1">Uncharacterized protein</fullName>
    </submittedName>
</protein>
<keyword evidence="2" id="KW-1185">Reference proteome</keyword>
<dbReference type="EMBL" id="JAACXV010013046">
    <property type="protein sequence ID" value="KAF7274167.1"/>
    <property type="molecule type" value="Genomic_DNA"/>
</dbReference>
<dbReference type="Proteomes" id="UP000625711">
    <property type="component" value="Unassembled WGS sequence"/>
</dbReference>
<sequence length="77" mass="8263">LTCRELTTETASGLGAVAVDDDAVSPAENVAKSIVVFGRSVASVNSDKRRWEINRDWYTADFDNGLCKPGTGNALFL</sequence>
<evidence type="ECO:0000313" key="1">
    <source>
        <dbReference type="EMBL" id="KAF7274167.1"/>
    </source>
</evidence>
<reference evidence="1" key="1">
    <citation type="submission" date="2020-08" db="EMBL/GenBank/DDBJ databases">
        <title>Genome sequencing and assembly of the red palm weevil Rhynchophorus ferrugineus.</title>
        <authorList>
            <person name="Dias G.B."/>
            <person name="Bergman C.M."/>
            <person name="Manee M."/>
        </authorList>
    </citation>
    <scope>NUCLEOTIDE SEQUENCE</scope>
    <source>
        <strain evidence="1">AA-2017</strain>
        <tissue evidence="1">Whole larva</tissue>
    </source>
</reference>